<accession>A0A6M3J0F2</accession>
<dbReference type="EMBL" id="MT141480">
    <property type="protein sequence ID" value="QJA62747.1"/>
    <property type="molecule type" value="Genomic_DNA"/>
</dbReference>
<keyword evidence="1" id="KW-0812">Transmembrane</keyword>
<gene>
    <name evidence="2" type="ORF">MM415B00728_0006</name>
</gene>
<feature type="transmembrane region" description="Helical" evidence="1">
    <location>
        <begin position="6"/>
        <end position="23"/>
    </location>
</feature>
<dbReference type="AlphaFoldDB" id="A0A6M3J0F2"/>
<proteinExistence type="predicted"/>
<keyword evidence="1" id="KW-0472">Membrane</keyword>
<sequence>MNEVPIFIGIAVAIAIGIFNLVIKVNEKMGNKKTDSKYPCAEHAERLREIKGDHEILEKNFNSVCLVFTQKLTRLETLVETIDGKIDKFNNGRG</sequence>
<reference evidence="2" key="1">
    <citation type="submission" date="2020-03" db="EMBL/GenBank/DDBJ databases">
        <title>The deep terrestrial virosphere.</title>
        <authorList>
            <person name="Holmfeldt K."/>
            <person name="Nilsson E."/>
            <person name="Simone D."/>
            <person name="Lopez-Fernandez M."/>
            <person name="Wu X."/>
            <person name="de Brujin I."/>
            <person name="Lundin D."/>
            <person name="Andersson A."/>
            <person name="Bertilsson S."/>
            <person name="Dopson M."/>
        </authorList>
    </citation>
    <scope>NUCLEOTIDE SEQUENCE</scope>
    <source>
        <strain evidence="2">MM415B00728</strain>
    </source>
</reference>
<keyword evidence="1" id="KW-1133">Transmembrane helix</keyword>
<evidence type="ECO:0000256" key="1">
    <source>
        <dbReference type="SAM" id="Phobius"/>
    </source>
</evidence>
<evidence type="ECO:0000313" key="2">
    <source>
        <dbReference type="EMBL" id="QJA62747.1"/>
    </source>
</evidence>
<name>A0A6M3J0F2_9ZZZZ</name>
<organism evidence="2">
    <name type="scientific">viral metagenome</name>
    <dbReference type="NCBI Taxonomy" id="1070528"/>
    <lineage>
        <taxon>unclassified sequences</taxon>
        <taxon>metagenomes</taxon>
        <taxon>organismal metagenomes</taxon>
    </lineage>
</organism>
<protein>
    <submittedName>
        <fullName evidence="2">Uncharacterized protein</fullName>
    </submittedName>
</protein>